<feature type="transmembrane region" description="Helical" evidence="1">
    <location>
        <begin position="73"/>
        <end position="94"/>
    </location>
</feature>
<sequence>MPIAVHFIELSYILMMVFFLFFYNKKGLPLVEGAFLLLIICSPYSISIIPFRQDTYELYGLYSNTKILNLMNFYKFAGLSILDIFAILVILKNFNSALYIPHFFKVFYLSIILLSVIAYTFSSLTMWAPELDSVTRALSVLKSIVYIVSVYCVIERSCRRMGMSAFFRMLANIIFIYCFVNAILLNFLPAWYTWVKYSFNYLFLDQTDQFIVFLYCVLVFWGPQSNQGRFKIYAFLLIMLLAISGGKGGVYSLLILFFSWCYQRMQASSASLGGMFICIVLLSWILSYIIGLYELDISIYTRYFQVKQLLINYENNLLLMLFGLGPAKAYLFYSQPAIFDPGAYTTEELSSNFKLAFQMPYLSWLKNFGILGGVMLFISLNFVVRTALRFRHIAIFSPAIIYALGLYFVMVGFMDFPSFGLKTIIPISLYIYMVKCNMISYNKEVQ</sequence>
<feature type="transmembrane region" description="Helical" evidence="1">
    <location>
        <begin position="233"/>
        <end position="260"/>
    </location>
</feature>
<accession>A0ABX5SYN6</accession>
<feature type="transmembrane region" description="Helical" evidence="1">
    <location>
        <begin position="316"/>
        <end position="333"/>
    </location>
</feature>
<dbReference type="Proteomes" id="UP000296284">
    <property type="component" value="Chromosome"/>
</dbReference>
<feature type="transmembrane region" description="Helical" evidence="1">
    <location>
        <begin position="272"/>
        <end position="295"/>
    </location>
</feature>
<keyword evidence="1" id="KW-0812">Transmembrane</keyword>
<keyword evidence="3" id="KW-1185">Reference proteome</keyword>
<evidence type="ECO:0008006" key="4">
    <source>
        <dbReference type="Google" id="ProtNLM"/>
    </source>
</evidence>
<evidence type="ECO:0000313" key="3">
    <source>
        <dbReference type="Proteomes" id="UP000296284"/>
    </source>
</evidence>
<feature type="transmembrane region" description="Helical" evidence="1">
    <location>
        <begin position="364"/>
        <end position="384"/>
    </location>
</feature>
<reference evidence="2 3" key="1">
    <citation type="submission" date="2019-03" db="EMBL/GenBank/DDBJ databases">
        <title>Complete genome sequence of Citrobacter sp. SNU WT2 isolated from diseased rainbow trout.</title>
        <authorList>
            <person name="Oh W.T."/>
            <person name="Park S.C."/>
        </authorList>
    </citation>
    <scope>NUCLEOTIDE SEQUENCE [LARGE SCALE GENOMIC DNA]</scope>
    <source>
        <strain evidence="2 3">SNU WT2</strain>
    </source>
</reference>
<feature type="transmembrane region" description="Helical" evidence="1">
    <location>
        <begin position="6"/>
        <end position="23"/>
    </location>
</feature>
<feature type="transmembrane region" description="Helical" evidence="1">
    <location>
        <begin position="166"/>
        <end position="192"/>
    </location>
</feature>
<organism evidence="2 3">
    <name type="scientific">Citrobacter tructae</name>
    <dbReference type="NCBI Taxonomy" id="2562449"/>
    <lineage>
        <taxon>Bacteria</taxon>
        <taxon>Pseudomonadati</taxon>
        <taxon>Pseudomonadota</taxon>
        <taxon>Gammaproteobacteria</taxon>
        <taxon>Enterobacterales</taxon>
        <taxon>Enterobacteriaceae</taxon>
        <taxon>Citrobacter</taxon>
    </lineage>
</organism>
<evidence type="ECO:0000313" key="2">
    <source>
        <dbReference type="EMBL" id="QBX79312.1"/>
    </source>
</evidence>
<gene>
    <name evidence="2" type="ORF">E4Z61_02585</name>
</gene>
<dbReference type="RefSeq" id="WP_135321404.1">
    <property type="nucleotide sequence ID" value="NZ_CP038469.1"/>
</dbReference>
<feature type="transmembrane region" description="Helical" evidence="1">
    <location>
        <begin position="393"/>
        <end position="410"/>
    </location>
</feature>
<keyword evidence="1" id="KW-0472">Membrane</keyword>
<protein>
    <recommendedName>
        <fullName evidence="4">O-antigen polymerase</fullName>
    </recommendedName>
</protein>
<feature type="transmembrane region" description="Helical" evidence="1">
    <location>
        <begin position="134"/>
        <end position="154"/>
    </location>
</feature>
<dbReference type="EMBL" id="CP038469">
    <property type="protein sequence ID" value="QBX79312.1"/>
    <property type="molecule type" value="Genomic_DNA"/>
</dbReference>
<feature type="transmembrane region" description="Helical" evidence="1">
    <location>
        <begin position="198"/>
        <end position="221"/>
    </location>
</feature>
<proteinExistence type="predicted"/>
<keyword evidence="1" id="KW-1133">Transmembrane helix</keyword>
<feature type="transmembrane region" description="Helical" evidence="1">
    <location>
        <begin position="35"/>
        <end position="53"/>
    </location>
</feature>
<evidence type="ECO:0000256" key="1">
    <source>
        <dbReference type="SAM" id="Phobius"/>
    </source>
</evidence>
<name>A0ABX5SYN6_9ENTR</name>
<feature type="transmembrane region" description="Helical" evidence="1">
    <location>
        <begin position="106"/>
        <end position="128"/>
    </location>
</feature>